<evidence type="ECO:0000256" key="3">
    <source>
        <dbReference type="SAM" id="MobiDB-lite"/>
    </source>
</evidence>
<dbReference type="InterPro" id="IPR050602">
    <property type="entry name" value="Malonyl-ACP_OMT"/>
</dbReference>
<keyword evidence="2 4" id="KW-0808">Transferase</keyword>
<dbReference type="PANTHER" id="PTHR13090:SF1">
    <property type="entry name" value="ARGININE-HYDROXYLASE NDUFAF5, MITOCHONDRIAL"/>
    <property type="match status" value="1"/>
</dbReference>
<protein>
    <submittedName>
        <fullName evidence="4">Methyltransferase domain-containing protein</fullName>
    </submittedName>
</protein>
<accession>A0A1M6QIR0</accession>
<keyword evidence="1 4" id="KW-0489">Methyltransferase</keyword>
<proteinExistence type="predicted"/>
<feature type="region of interest" description="Disordered" evidence="3">
    <location>
        <begin position="265"/>
        <end position="297"/>
    </location>
</feature>
<dbReference type="CDD" id="cd02440">
    <property type="entry name" value="AdoMet_MTases"/>
    <property type="match status" value="1"/>
</dbReference>
<dbReference type="Proteomes" id="UP000184387">
    <property type="component" value="Unassembled WGS sequence"/>
</dbReference>
<evidence type="ECO:0000256" key="2">
    <source>
        <dbReference type="ARBA" id="ARBA00022679"/>
    </source>
</evidence>
<dbReference type="PANTHER" id="PTHR13090">
    <property type="entry name" value="ARGININE-HYDROXYLASE NDUFAF5, MITOCHONDRIAL"/>
    <property type="match status" value="1"/>
</dbReference>
<dbReference type="EMBL" id="FQZF01000036">
    <property type="protein sequence ID" value="SHK20131.1"/>
    <property type="molecule type" value="Genomic_DNA"/>
</dbReference>
<dbReference type="AlphaFoldDB" id="A0A1M6QIR0"/>
<evidence type="ECO:0000256" key="1">
    <source>
        <dbReference type="ARBA" id="ARBA00022603"/>
    </source>
</evidence>
<gene>
    <name evidence="4" type="ORF">SAMN02745194_04418</name>
</gene>
<reference evidence="4 5" key="1">
    <citation type="submission" date="2016-11" db="EMBL/GenBank/DDBJ databases">
        <authorList>
            <person name="Jaros S."/>
            <person name="Januszkiewicz K."/>
            <person name="Wedrychowicz H."/>
        </authorList>
    </citation>
    <scope>NUCLEOTIDE SEQUENCE [LARGE SCALE GENOMIC DNA]</scope>
    <source>
        <strain evidence="4 5">DSM 14916</strain>
    </source>
</reference>
<keyword evidence="5" id="KW-1185">Reference proteome</keyword>
<dbReference type="InterPro" id="IPR029063">
    <property type="entry name" value="SAM-dependent_MTases_sf"/>
</dbReference>
<organism evidence="4 5">
    <name type="scientific">Muricoccus roseus</name>
    <dbReference type="NCBI Taxonomy" id="198092"/>
    <lineage>
        <taxon>Bacteria</taxon>
        <taxon>Pseudomonadati</taxon>
        <taxon>Pseudomonadota</taxon>
        <taxon>Alphaproteobacteria</taxon>
        <taxon>Acetobacterales</taxon>
        <taxon>Roseomonadaceae</taxon>
        <taxon>Muricoccus</taxon>
    </lineage>
</organism>
<sequence length="297" mass="31557">MRGMSAPHFIFDRPLHRRRRDRAAATQHRVAPVIEALAERLLDRLDDTTRRFGRALEIGGRGIVAPALRARGIPFVTSMDLSPRQVAGAGGLAVAGDEEWLPFAEGSFDLVVANFCLHWVNDLPGALAQIRRAMTPDGLFLATLPALGTLQPLREALTAADAALRGGASPRVSPFPELRDGAALLQRAGFALPVADLEEVSLAYRDPLMLLRDLQAAGETSAILSRDARIPPRNLFPQALSALPGGAEGIPVTIRLLTLTGWSPGPDQPRAARPGSATARLSDALGVPEHKAGDAVG</sequence>
<dbReference type="RefSeq" id="WP_073138959.1">
    <property type="nucleotide sequence ID" value="NZ_FQZF01000036.1"/>
</dbReference>
<dbReference type="Pfam" id="PF13489">
    <property type="entry name" value="Methyltransf_23"/>
    <property type="match status" value="1"/>
</dbReference>
<dbReference type="STRING" id="198092.SAMN02745194_04418"/>
<evidence type="ECO:0000313" key="5">
    <source>
        <dbReference type="Proteomes" id="UP000184387"/>
    </source>
</evidence>
<feature type="compositionally biased region" description="Basic and acidic residues" evidence="3">
    <location>
        <begin position="288"/>
        <end position="297"/>
    </location>
</feature>
<dbReference type="Gene3D" id="3.40.50.150">
    <property type="entry name" value="Vaccinia Virus protein VP39"/>
    <property type="match status" value="1"/>
</dbReference>
<dbReference type="SUPFAM" id="SSF53335">
    <property type="entry name" value="S-adenosyl-L-methionine-dependent methyltransferases"/>
    <property type="match status" value="1"/>
</dbReference>
<dbReference type="OrthoDB" id="9793723at2"/>
<dbReference type="GO" id="GO:0032259">
    <property type="term" value="P:methylation"/>
    <property type="evidence" value="ECO:0007669"/>
    <property type="project" value="UniProtKB-KW"/>
</dbReference>
<name>A0A1M6QIR0_9PROT</name>
<dbReference type="GO" id="GO:0008168">
    <property type="term" value="F:methyltransferase activity"/>
    <property type="evidence" value="ECO:0007669"/>
    <property type="project" value="UniProtKB-KW"/>
</dbReference>
<evidence type="ECO:0000313" key="4">
    <source>
        <dbReference type="EMBL" id="SHK20131.1"/>
    </source>
</evidence>